<dbReference type="RefSeq" id="WP_212220194.1">
    <property type="nucleotide sequence ID" value="NZ_JAGUCO010000038.1"/>
</dbReference>
<accession>A0ABS5K1P8</accession>
<dbReference type="InterPro" id="IPR012337">
    <property type="entry name" value="RNaseH-like_sf"/>
</dbReference>
<evidence type="ECO:0000256" key="2">
    <source>
        <dbReference type="ARBA" id="ARBA00022801"/>
    </source>
</evidence>
<dbReference type="PANTHER" id="PTHR30231">
    <property type="entry name" value="DNA POLYMERASE III SUBUNIT EPSILON"/>
    <property type="match status" value="1"/>
</dbReference>
<comment type="caution">
    <text evidence="5">The sequence shown here is derived from an EMBL/GenBank/DDBJ whole genome shotgun (WGS) entry which is preliminary data.</text>
</comment>
<evidence type="ECO:0000256" key="1">
    <source>
        <dbReference type="ARBA" id="ARBA00022722"/>
    </source>
</evidence>
<gene>
    <name evidence="5" type="ORF">KEM10_22575</name>
</gene>
<proteinExistence type="predicted"/>
<keyword evidence="2" id="KW-0378">Hydrolase</keyword>
<evidence type="ECO:0000259" key="4">
    <source>
        <dbReference type="SMART" id="SM00479"/>
    </source>
</evidence>
<dbReference type="SUPFAM" id="SSF53098">
    <property type="entry name" value="Ribonuclease H-like"/>
    <property type="match status" value="1"/>
</dbReference>
<dbReference type="CDD" id="cd06127">
    <property type="entry name" value="DEDDh"/>
    <property type="match status" value="1"/>
</dbReference>
<protein>
    <submittedName>
        <fullName evidence="5">3'-5' exonuclease</fullName>
    </submittedName>
</protein>
<evidence type="ECO:0000313" key="5">
    <source>
        <dbReference type="EMBL" id="MBS2101088.1"/>
    </source>
</evidence>
<dbReference type="EMBL" id="JAGUCO010000038">
    <property type="protein sequence ID" value="MBS2101088.1"/>
    <property type="molecule type" value="Genomic_DNA"/>
</dbReference>
<keyword evidence="1" id="KW-0540">Nuclease</keyword>
<dbReference type="Pfam" id="PF00929">
    <property type="entry name" value="RNase_T"/>
    <property type="match status" value="1"/>
</dbReference>
<dbReference type="SMART" id="SM00479">
    <property type="entry name" value="EXOIII"/>
    <property type="match status" value="1"/>
</dbReference>
<feature type="domain" description="Exonuclease" evidence="4">
    <location>
        <begin position="1"/>
        <end position="189"/>
    </location>
</feature>
<reference evidence="5 6" key="1">
    <citation type="journal article" date="2015" name="Int. J. Syst. Evol. Microbiol.">
        <title>Carboxylicivirga linearis sp. nov., isolated from a sea cucumber culture pond.</title>
        <authorList>
            <person name="Wang F.Q."/>
            <person name="Zhou Y.X."/>
            <person name="Lin X.Z."/>
            <person name="Chen G.J."/>
            <person name="Du Z.J."/>
        </authorList>
    </citation>
    <scope>NUCLEOTIDE SEQUENCE [LARGE SCALE GENOMIC DNA]</scope>
    <source>
        <strain evidence="5 6">FB218</strain>
    </source>
</reference>
<dbReference type="GO" id="GO:0004527">
    <property type="term" value="F:exonuclease activity"/>
    <property type="evidence" value="ECO:0007669"/>
    <property type="project" value="UniProtKB-KW"/>
</dbReference>
<keyword evidence="3 5" id="KW-0269">Exonuclease</keyword>
<keyword evidence="6" id="KW-1185">Reference proteome</keyword>
<sequence>MFLFFDTETTGLPKNWKAPVTDLNNWPRMVQIAWILCDTKGNRIEANDYIIKPNGFIIPKDASNVHRITTDRANKEGAELEDVLCKFNSLVDEATYIVAHNISFDEKIIGAEFLRKKIKTNFSGRKKLCTMQASTNFCRIPGPYGFKWPKLSELHQKLFGADFEEAHDASADINATEKCFWEMRRLGLI</sequence>
<evidence type="ECO:0000256" key="3">
    <source>
        <dbReference type="ARBA" id="ARBA00022839"/>
    </source>
</evidence>
<dbReference type="InterPro" id="IPR013520">
    <property type="entry name" value="Ribonucl_H"/>
</dbReference>
<dbReference type="Proteomes" id="UP000708576">
    <property type="component" value="Unassembled WGS sequence"/>
</dbReference>
<dbReference type="InterPro" id="IPR036397">
    <property type="entry name" value="RNaseH_sf"/>
</dbReference>
<dbReference type="Gene3D" id="3.30.420.10">
    <property type="entry name" value="Ribonuclease H-like superfamily/Ribonuclease H"/>
    <property type="match status" value="1"/>
</dbReference>
<dbReference type="PANTHER" id="PTHR30231:SF4">
    <property type="entry name" value="PROTEIN NEN2"/>
    <property type="match status" value="1"/>
</dbReference>
<evidence type="ECO:0000313" key="6">
    <source>
        <dbReference type="Proteomes" id="UP000708576"/>
    </source>
</evidence>
<name>A0ABS5K1P8_9BACT</name>
<organism evidence="5 6">
    <name type="scientific">Carboxylicivirga linearis</name>
    <dbReference type="NCBI Taxonomy" id="1628157"/>
    <lineage>
        <taxon>Bacteria</taxon>
        <taxon>Pseudomonadati</taxon>
        <taxon>Bacteroidota</taxon>
        <taxon>Bacteroidia</taxon>
        <taxon>Marinilabiliales</taxon>
        <taxon>Marinilabiliaceae</taxon>
        <taxon>Carboxylicivirga</taxon>
    </lineage>
</organism>